<gene>
    <name evidence="2" type="ORF">BJ508DRAFT_33670</name>
</gene>
<protein>
    <submittedName>
        <fullName evidence="2">Uncharacterized protein</fullName>
    </submittedName>
</protein>
<feature type="transmembrane region" description="Helical" evidence="1">
    <location>
        <begin position="25"/>
        <end position="49"/>
    </location>
</feature>
<keyword evidence="1" id="KW-0472">Membrane</keyword>
<evidence type="ECO:0000256" key="1">
    <source>
        <dbReference type="SAM" id="Phobius"/>
    </source>
</evidence>
<reference evidence="2 3" key="1">
    <citation type="journal article" date="2018" name="Nat. Ecol. Evol.">
        <title>Pezizomycetes genomes reveal the molecular basis of ectomycorrhizal truffle lifestyle.</title>
        <authorList>
            <person name="Murat C."/>
            <person name="Payen T."/>
            <person name="Noel B."/>
            <person name="Kuo A."/>
            <person name="Morin E."/>
            <person name="Chen J."/>
            <person name="Kohler A."/>
            <person name="Krizsan K."/>
            <person name="Balestrini R."/>
            <person name="Da Silva C."/>
            <person name="Montanini B."/>
            <person name="Hainaut M."/>
            <person name="Levati E."/>
            <person name="Barry K.W."/>
            <person name="Belfiori B."/>
            <person name="Cichocki N."/>
            <person name="Clum A."/>
            <person name="Dockter R.B."/>
            <person name="Fauchery L."/>
            <person name="Guy J."/>
            <person name="Iotti M."/>
            <person name="Le Tacon F."/>
            <person name="Lindquist E.A."/>
            <person name="Lipzen A."/>
            <person name="Malagnac F."/>
            <person name="Mello A."/>
            <person name="Molinier V."/>
            <person name="Miyauchi S."/>
            <person name="Poulain J."/>
            <person name="Riccioni C."/>
            <person name="Rubini A."/>
            <person name="Sitrit Y."/>
            <person name="Splivallo R."/>
            <person name="Traeger S."/>
            <person name="Wang M."/>
            <person name="Zifcakova L."/>
            <person name="Wipf D."/>
            <person name="Zambonelli A."/>
            <person name="Paolocci F."/>
            <person name="Nowrousian M."/>
            <person name="Ottonello S."/>
            <person name="Baldrian P."/>
            <person name="Spatafora J.W."/>
            <person name="Henrissat B."/>
            <person name="Nagy L.G."/>
            <person name="Aury J.M."/>
            <person name="Wincker P."/>
            <person name="Grigoriev I.V."/>
            <person name="Bonfante P."/>
            <person name="Martin F.M."/>
        </authorList>
    </citation>
    <scope>NUCLEOTIDE SEQUENCE [LARGE SCALE GENOMIC DNA]</scope>
    <source>
        <strain evidence="2 3">RN42</strain>
    </source>
</reference>
<accession>A0A3N4HY32</accession>
<organism evidence="2 3">
    <name type="scientific">Ascobolus immersus RN42</name>
    <dbReference type="NCBI Taxonomy" id="1160509"/>
    <lineage>
        <taxon>Eukaryota</taxon>
        <taxon>Fungi</taxon>
        <taxon>Dikarya</taxon>
        <taxon>Ascomycota</taxon>
        <taxon>Pezizomycotina</taxon>
        <taxon>Pezizomycetes</taxon>
        <taxon>Pezizales</taxon>
        <taxon>Ascobolaceae</taxon>
        <taxon>Ascobolus</taxon>
    </lineage>
</organism>
<dbReference type="Proteomes" id="UP000275078">
    <property type="component" value="Unassembled WGS sequence"/>
</dbReference>
<dbReference type="EMBL" id="ML119786">
    <property type="protein sequence ID" value="RPA74584.1"/>
    <property type="molecule type" value="Genomic_DNA"/>
</dbReference>
<feature type="transmembrane region" description="Helical" evidence="1">
    <location>
        <begin position="69"/>
        <end position="90"/>
    </location>
</feature>
<evidence type="ECO:0000313" key="3">
    <source>
        <dbReference type="Proteomes" id="UP000275078"/>
    </source>
</evidence>
<sequence length="172" mass="19655">MEAWEMVVGNEEDGDQFIGRTPNTLLFLLLLSFLLHLFLFFFGHFSFLFLFPIRLISFVGLLVSSHQCLIWSSHWAGSVLFVFCRIARFLNSFEWFRVSRVVLFVLPLPLFIAPLLPFRCIYFIVIRVALVLWEYPGSEGTGLGGINGFGKGVFAHLALLCFALDIYSAVDY</sequence>
<keyword evidence="3" id="KW-1185">Reference proteome</keyword>
<proteinExistence type="predicted"/>
<dbReference type="AlphaFoldDB" id="A0A3N4HY32"/>
<feature type="transmembrane region" description="Helical" evidence="1">
    <location>
        <begin position="102"/>
        <end position="133"/>
    </location>
</feature>
<keyword evidence="1" id="KW-1133">Transmembrane helix</keyword>
<keyword evidence="1" id="KW-0812">Transmembrane</keyword>
<evidence type="ECO:0000313" key="2">
    <source>
        <dbReference type="EMBL" id="RPA74584.1"/>
    </source>
</evidence>
<name>A0A3N4HY32_ASCIM</name>